<evidence type="ECO:0000313" key="2">
    <source>
        <dbReference type="EMBL" id="KAF0770361.1"/>
    </source>
</evidence>
<comment type="caution">
    <text evidence="2">The sequence shown here is derived from an EMBL/GenBank/DDBJ whole genome shotgun (WGS) entry which is preliminary data.</text>
</comment>
<protein>
    <submittedName>
        <fullName evidence="2">Uncharacterized protein</fullName>
    </submittedName>
</protein>
<dbReference type="OrthoDB" id="8046321at2759"/>
<accession>A0A6G0ZHM3</accession>
<feature type="transmembrane region" description="Helical" evidence="1">
    <location>
        <begin position="20"/>
        <end position="38"/>
    </location>
</feature>
<dbReference type="AlphaFoldDB" id="A0A6G0ZHM3"/>
<dbReference type="Proteomes" id="UP000478052">
    <property type="component" value="Unassembled WGS sequence"/>
</dbReference>
<evidence type="ECO:0000256" key="1">
    <source>
        <dbReference type="SAM" id="Phobius"/>
    </source>
</evidence>
<dbReference type="EMBL" id="VUJU01000446">
    <property type="protein sequence ID" value="KAF0770361.1"/>
    <property type="molecule type" value="Genomic_DNA"/>
</dbReference>
<sequence>KLKSKVNINSKHSKLNIKILFYTFLVKPIWTYGLQLWGNAKISNLNKKYRGSKILH</sequence>
<keyword evidence="1" id="KW-0812">Transmembrane</keyword>
<keyword evidence="3" id="KW-1185">Reference proteome</keyword>
<keyword evidence="1" id="KW-0472">Membrane</keyword>
<gene>
    <name evidence="2" type="ORF">FWK35_00005572</name>
</gene>
<evidence type="ECO:0000313" key="3">
    <source>
        <dbReference type="Proteomes" id="UP000478052"/>
    </source>
</evidence>
<feature type="non-terminal residue" evidence="2">
    <location>
        <position position="1"/>
    </location>
</feature>
<organism evidence="2 3">
    <name type="scientific">Aphis craccivora</name>
    <name type="common">Cowpea aphid</name>
    <dbReference type="NCBI Taxonomy" id="307492"/>
    <lineage>
        <taxon>Eukaryota</taxon>
        <taxon>Metazoa</taxon>
        <taxon>Ecdysozoa</taxon>
        <taxon>Arthropoda</taxon>
        <taxon>Hexapoda</taxon>
        <taxon>Insecta</taxon>
        <taxon>Pterygota</taxon>
        <taxon>Neoptera</taxon>
        <taxon>Paraneoptera</taxon>
        <taxon>Hemiptera</taxon>
        <taxon>Sternorrhyncha</taxon>
        <taxon>Aphidomorpha</taxon>
        <taxon>Aphidoidea</taxon>
        <taxon>Aphididae</taxon>
        <taxon>Aphidini</taxon>
        <taxon>Aphis</taxon>
        <taxon>Aphis</taxon>
    </lineage>
</organism>
<reference evidence="2 3" key="1">
    <citation type="submission" date="2019-08" db="EMBL/GenBank/DDBJ databases">
        <title>Whole genome of Aphis craccivora.</title>
        <authorList>
            <person name="Voronova N.V."/>
            <person name="Shulinski R.S."/>
            <person name="Bandarenka Y.V."/>
            <person name="Zhorov D.G."/>
            <person name="Warner D."/>
        </authorList>
    </citation>
    <scope>NUCLEOTIDE SEQUENCE [LARGE SCALE GENOMIC DNA]</scope>
    <source>
        <strain evidence="2">180601</strain>
        <tissue evidence="2">Whole Body</tissue>
    </source>
</reference>
<name>A0A6G0ZHM3_APHCR</name>
<keyword evidence="1" id="KW-1133">Transmembrane helix</keyword>
<proteinExistence type="predicted"/>